<accession>A0A979FR06</accession>
<dbReference type="GO" id="GO:0004252">
    <property type="term" value="F:serine-type endopeptidase activity"/>
    <property type="evidence" value="ECO:0007669"/>
    <property type="project" value="InterPro"/>
</dbReference>
<dbReference type="Gene3D" id="2.40.10.10">
    <property type="entry name" value="Trypsin-like serine proteases"/>
    <property type="match status" value="1"/>
</dbReference>
<keyword evidence="1" id="KW-1015">Disulfide bond</keyword>
<dbReference type="InterPro" id="IPR043504">
    <property type="entry name" value="Peptidase_S1_PA_chymotrypsin"/>
</dbReference>
<dbReference type="PROSITE" id="PS00134">
    <property type="entry name" value="TRYPSIN_HIS"/>
    <property type="match status" value="1"/>
</dbReference>
<dbReference type="AlphaFoldDB" id="A0A979FR06"/>
<dbReference type="Pfam" id="PF00431">
    <property type="entry name" value="CUB"/>
    <property type="match status" value="1"/>
</dbReference>
<dbReference type="OrthoDB" id="5597713at2759"/>
<organism evidence="5 6">
    <name type="scientific">Hyalella azteca</name>
    <name type="common">Amphipod</name>
    <dbReference type="NCBI Taxonomy" id="294128"/>
    <lineage>
        <taxon>Eukaryota</taxon>
        <taxon>Metazoa</taxon>
        <taxon>Ecdysozoa</taxon>
        <taxon>Arthropoda</taxon>
        <taxon>Crustacea</taxon>
        <taxon>Multicrustacea</taxon>
        <taxon>Malacostraca</taxon>
        <taxon>Eumalacostraca</taxon>
        <taxon>Peracarida</taxon>
        <taxon>Amphipoda</taxon>
        <taxon>Senticaudata</taxon>
        <taxon>Talitrida</taxon>
        <taxon>Talitroidea</taxon>
        <taxon>Hyalellidae</taxon>
        <taxon>Hyalella</taxon>
    </lineage>
</organism>
<dbReference type="SMART" id="SM00042">
    <property type="entry name" value="CUB"/>
    <property type="match status" value="1"/>
</dbReference>
<dbReference type="InterPro" id="IPR001314">
    <property type="entry name" value="Peptidase_S1A"/>
</dbReference>
<dbReference type="InterPro" id="IPR009003">
    <property type="entry name" value="Peptidase_S1_PA"/>
</dbReference>
<dbReference type="Gene3D" id="2.60.120.290">
    <property type="entry name" value="Spermadhesin, CUB domain"/>
    <property type="match status" value="1"/>
</dbReference>
<comment type="caution">
    <text evidence="2">Lacks conserved residue(s) required for the propagation of feature annotation.</text>
</comment>
<dbReference type="InterPro" id="IPR035914">
    <property type="entry name" value="Sperma_CUB_dom_sf"/>
</dbReference>
<dbReference type="PRINTS" id="PR00722">
    <property type="entry name" value="CHYMOTRYPSIN"/>
</dbReference>
<dbReference type="PROSITE" id="PS50240">
    <property type="entry name" value="TRYPSIN_DOM"/>
    <property type="match status" value="1"/>
</dbReference>
<dbReference type="SMART" id="SM00020">
    <property type="entry name" value="Tryp_SPc"/>
    <property type="match status" value="1"/>
</dbReference>
<evidence type="ECO:0000256" key="2">
    <source>
        <dbReference type="PROSITE-ProRule" id="PRU00059"/>
    </source>
</evidence>
<evidence type="ECO:0000259" key="3">
    <source>
        <dbReference type="PROSITE" id="PS01180"/>
    </source>
</evidence>
<dbReference type="Proteomes" id="UP000694843">
    <property type="component" value="Unplaced"/>
</dbReference>
<dbReference type="GeneID" id="108668348"/>
<keyword evidence="5" id="KW-1185">Reference proteome</keyword>
<sequence>MSPFFAEALNGSRLVEGISNPFLSHQGMPTSIFHSRTADKISRVSSDLGDFGISDSAIQAARQNFSEDLWANVPVANVNGFVMPIVPPIVPPIALKISSSIQSQTRSLSSDAESLPVMCGEYNLVPESSLRLASPYFPANYPDNFSCRWSITAVAGEKVGVRCHQFSLGRGDYLALGVEGDPASLNRYTATNNLTLNILPSNEVFVSFFSDGDTPSQGFSCTVSSIGVEEVTGTLSLQSPTQSVTATNTSVTATLSHPECGLVNRVAGSTSDKITGRVADQTSRWKLVQEINAGKTFERIVNGQETEAHEYPWQVYLRIVWQTGAVSGCGGSVISERWVLTAAHCVMKNGDTSIPRVVVYAGVYNLANTLDASRVVMEASNVIIYPTLSFSYDLALIQLPRPLTFTTNLRPICLPRAEMQNWNMTRQPLVVVGWGLTETGVQPTTPRELMQEGMDWQSCQRVYGQYVTEHHFCTTTNYGGHICLVG</sequence>
<dbReference type="PANTHER" id="PTHR24252">
    <property type="entry name" value="ACROSIN-RELATED"/>
    <property type="match status" value="1"/>
</dbReference>
<dbReference type="GO" id="GO:0006508">
    <property type="term" value="P:proteolysis"/>
    <property type="evidence" value="ECO:0007669"/>
    <property type="project" value="InterPro"/>
</dbReference>
<dbReference type="KEGG" id="hazt:108668348"/>
<proteinExistence type="predicted"/>
<evidence type="ECO:0000256" key="1">
    <source>
        <dbReference type="ARBA" id="ARBA00023157"/>
    </source>
</evidence>
<dbReference type="RefSeq" id="XP_047739543.1">
    <property type="nucleotide sequence ID" value="XM_047883587.1"/>
</dbReference>
<dbReference type="FunFam" id="2.40.10.10:FF:000068">
    <property type="entry name" value="transmembrane protease serine 2"/>
    <property type="match status" value="1"/>
</dbReference>
<dbReference type="Pfam" id="PF00089">
    <property type="entry name" value="Trypsin"/>
    <property type="match status" value="1"/>
</dbReference>
<feature type="domain" description="Peptidase S1" evidence="4">
    <location>
        <begin position="300"/>
        <end position="483"/>
    </location>
</feature>
<dbReference type="InterPro" id="IPR001254">
    <property type="entry name" value="Trypsin_dom"/>
</dbReference>
<evidence type="ECO:0000313" key="5">
    <source>
        <dbReference type="Proteomes" id="UP000694843"/>
    </source>
</evidence>
<dbReference type="SUPFAM" id="SSF50494">
    <property type="entry name" value="Trypsin-like serine proteases"/>
    <property type="match status" value="1"/>
</dbReference>
<dbReference type="SUPFAM" id="SSF49854">
    <property type="entry name" value="Spermadhesin, CUB domain"/>
    <property type="match status" value="1"/>
</dbReference>
<name>A0A979FR06_HYAAZ</name>
<dbReference type="PROSITE" id="PS01180">
    <property type="entry name" value="CUB"/>
    <property type="match status" value="1"/>
</dbReference>
<dbReference type="InterPro" id="IPR000859">
    <property type="entry name" value="CUB_dom"/>
</dbReference>
<dbReference type="PANTHER" id="PTHR24252:SF7">
    <property type="entry name" value="HYALIN"/>
    <property type="match status" value="1"/>
</dbReference>
<feature type="domain" description="CUB" evidence="3">
    <location>
        <begin position="119"/>
        <end position="226"/>
    </location>
</feature>
<gene>
    <name evidence="6" type="primary">LOC108668348</name>
</gene>
<reference evidence="6" key="1">
    <citation type="submission" date="2025-08" db="UniProtKB">
        <authorList>
            <consortium name="RefSeq"/>
        </authorList>
    </citation>
    <scope>IDENTIFICATION</scope>
    <source>
        <tissue evidence="6">Whole organism</tissue>
    </source>
</reference>
<evidence type="ECO:0000259" key="4">
    <source>
        <dbReference type="PROSITE" id="PS50240"/>
    </source>
</evidence>
<dbReference type="CDD" id="cd00041">
    <property type="entry name" value="CUB"/>
    <property type="match status" value="1"/>
</dbReference>
<evidence type="ECO:0000313" key="6">
    <source>
        <dbReference type="RefSeq" id="XP_047739543.1"/>
    </source>
</evidence>
<dbReference type="CDD" id="cd00190">
    <property type="entry name" value="Tryp_SPc"/>
    <property type="match status" value="1"/>
</dbReference>
<dbReference type="InterPro" id="IPR018114">
    <property type="entry name" value="TRYPSIN_HIS"/>
</dbReference>
<protein>
    <submittedName>
        <fullName evidence="6">Ovochymase</fullName>
    </submittedName>
</protein>